<dbReference type="InterPro" id="IPR017441">
    <property type="entry name" value="Protein_kinase_ATP_BS"/>
</dbReference>
<dbReference type="PROSITE" id="PS00108">
    <property type="entry name" value="PROTEIN_KINASE_ST"/>
    <property type="match status" value="1"/>
</dbReference>
<dbReference type="SUPFAM" id="SSF56112">
    <property type="entry name" value="Protein kinase-like (PK-like)"/>
    <property type="match status" value="1"/>
</dbReference>
<feature type="domain" description="Protein kinase" evidence="7">
    <location>
        <begin position="87"/>
        <end position="354"/>
    </location>
</feature>
<feature type="region of interest" description="Disordered" evidence="6">
    <location>
        <begin position="31"/>
        <end position="70"/>
    </location>
</feature>
<dbReference type="Proteomes" id="UP000186309">
    <property type="component" value="Chromosome"/>
</dbReference>
<evidence type="ECO:0000259" key="7">
    <source>
        <dbReference type="PROSITE" id="PS50011"/>
    </source>
</evidence>
<dbReference type="PANTHER" id="PTHR43289:SF6">
    <property type="entry name" value="SERINE_THREONINE-PROTEIN KINASE NEKL-3"/>
    <property type="match status" value="1"/>
</dbReference>
<reference evidence="9" key="1">
    <citation type="submission" date="2016-12" db="EMBL/GenBank/DDBJ databases">
        <title>Comparative genomics of four Isosphaeraceae planctomycetes: a common pool of plasmids and glycoside hydrolase genes.</title>
        <authorList>
            <person name="Ivanova A."/>
        </authorList>
    </citation>
    <scope>NUCLEOTIDE SEQUENCE [LARGE SCALE GENOMIC DNA]</scope>
    <source>
        <strain evidence="9">PX4</strain>
    </source>
</reference>
<dbReference type="GO" id="GO:0005524">
    <property type="term" value="F:ATP binding"/>
    <property type="evidence" value="ECO:0007669"/>
    <property type="project" value="UniProtKB-UniRule"/>
</dbReference>
<keyword evidence="3 8" id="KW-0418">Kinase</keyword>
<evidence type="ECO:0000256" key="3">
    <source>
        <dbReference type="ARBA" id="ARBA00022777"/>
    </source>
</evidence>
<dbReference type="CDD" id="cd14014">
    <property type="entry name" value="STKc_PknB_like"/>
    <property type="match status" value="1"/>
</dbReference>
<dbReference type="RefSeq" id="WP_083713277.1">
    <property type="nucleotide sequence ID" value="NZ_CP019082.1"/>
</dbReference>
<dbReference type="PROSITE" id="PS00107">
    <property type="entry name" value="PROTEIN_KINASE_ATP"/>
    <property type="match status" value="1"/>
</dbReference>
<dbReference type="Gene3D" id="3.40.10.10">
    <property type="entry name" value="DNA Methylphosphotriester Repair Domain"/>
    <property type="match status" value="1"/>
</dbReference>
<dbReference type="Gene3D" id="1.10.510.10">
    <property type="entry name" value="Transferase(Phosphotransferase) domain 1"/>
    <property type="match status" value="1"/>
</dbReference>
<evidence type="ECO:0000313" key="8">
    <source>
        <dbReference type="EMBL" id="APW62992.1"/>
    </source>
</evidence>
<dbReference type="PROSITE" id="PS50011">
    <property type="entry name" value="PROTEIN_KINASE_DOM"/>
    <property type="match status" value="1"/>
</dbReference>
<keyword evidence="4 5" id="KW-0067">ATP-binding</keyword>
<keyword evidence="2 5" id="KW-0547">Nucleotide-binding</keyword>
<evidence type="ECO:0000256" key="5">
    <source>
        <dbReference type="PROSITE-ProRule" id="PRU10141"/>
    </source>
</evidence>
<dbReference type="GO" id="GO:0004674">
    <property type="term" value="F:protein serine/threonine kinase activity"/>
    <property type="evidence" value="ECO:0007669"/>
    <property type="project" value="UniProtKB-EC"/>
</dbReference>
<dbReference type="InterPro" id="IPR011009">
    <property type="entry name" value="Kinase-like_dom_sf"/>
</dbReference>
<feature type="region of interest" description="Disordered" evidence="6">
    <location>
        <begin position="401"/>
        <end position="440"/>
    </location>
</feature>
<dbReference type="EC" id="2.7.11.1" evidence="8"/>
<evidence type="ECO:0000256" key="4">
    <source>
        <dbReference type="ARBA" id="ARBA00022840"/>
    </source>
</evidence>
<proteinExistence type="predicted"/>
<dbReference type="KEGG" id="pbor:BSF38_04550"/>
<dbReference type="EMBL" id="CP019082">
    <property type="protein sequence ID" value="APW62992.1"/>
    <property type="molecule type" value="Genomic_DNA"/>
</dbReference>
<dbReference type="Gene3D" id="3.30.200.20">
    <property type="entry name" value="Phosphorylase Kinase, domain 1"/>
    <property type="match status" value="1"/>
</dbReference>
<feature type="compositionally biased region" description="Low complexity" evidence="6">
    <location>
        <begin position="422"/>
        <end position="434"/>
    </location>
</feature>
<dbReference type="PANTHER" id="PTHR43289">
    <property type="entry name" value="MITOGEN-ACTIVATED PROTEIN KINASE KINASE KINASE 20-RELATED"/>
    <property type="match status" value="1"/>
</dbReference>
<evidence type="ECO:0000256" key="6">
    <source>
        <dbReference type="SAM" id="MobiDB-lite"/>
    </source>
</evidence>
<sequence length="506" mass="54768">MSSPVRVVCRGCLRSVEIGAGDDLDVEPSGECPFCGQPLDSRSPATGSTADGDGADDSNERNGVSSHSTSDWVTTWSRGSLGSLGRFQLRERLGDGGFGEVFLAYDPRLDRDVALKVLRLANPSERVMERFFREARAAARLDHPNIVAVHDAGFDKGRCWVAYHHVSGRPLWWCRDHHPFDPAAAARILRELADAVDHAHQLGVLHRDIKPANILIDDHGRPRLIDFGLARRSDLDSSLTHDGAIVGTPAYMSPEQALGLSRQVDERSDVFSLGVIFFEILAGRRPGLSATLATPNATSLDGQKPNRADRTSPLAINPAVPPALNRICMRAMADKPDERYPTARALADDLDAWLHKQVGRKRGGAAKKAVIATGLVLLSLASVASGWMLANLRPWGAATRGASPEISRLLSPSTDDDGREIPTSTPTQAPSPTSREPHASTVALGDSRFVGNLRKKRYHLATCDDVKAMAGANIYRLKDLAEAVELGLKPCDHCQPDSQPVPQSKE</sequence>
<keyword evidence="9" id="KW-1185">Reference proteome</keyword>
<dbReference type="Pfam" id="PF00069">
    <property type="entry name" value="Pkinase"/>
    <property type="match status" value="1"/>
</dbReference>
<evidence type="ECO:0000256" key="1">
    <source>
        <dbReference type="ARBA" id="ARBA00022679"/>
    </source>
</evidence>
<evidence type="ECO:0000313" key="9">
    <source>
        <dbReference type="Proteomes" id="UP000186309"/>
    </source>
</evidence>
<feature type="region of interest" description="Disordered" evidence="6">
    <location>
        <begin position="294"/>
        <end position="316"/>
    </location>
</feature>
<evidence type="ECO:0000256" key="2">
    <source>
        <dbReference type="ARBA" id="ARBA00022741"/>
    </source>
</evidence>
<feature type="binding site" evidence="5">
    <location>
        <position position="116"/>
    </location>
    <ligand>
        <name>ATP</name>
        <dbReference type="ChEBI" id="CHEBI:30616"/>
    </ligand>
</feature>
<dbReference type="InterPro" id="IPR035451">
    <property type="entry name" value="Ada-like_dom_sf"/>
</dbReference>
<dbReference type="InterPro" id="IPR008271">
    <property type="entry name" value="Ser/Thr_kinase_AS"/>
</dbReference>
<dbReference type="InterPro" id="IPR000719">
    <property type="entry name" value="Prot_kinase_dom"/>
</dbReference>
<keyword evidence="1 8" id="KW-0808">Transferase</keyword>
<gene>
    <name evidence="8" type="primary">prkC_12</name>
    <name evidence="8" type="ORF">BSF38_04550</name>
</gene>
<dbReference type="SUPFAM" id="SSF57884">
    <property type="entry name" value="Ada DNA repair protein, N-terminal domain (N-Ada 10)"/>
    <property type="match status" value="1"/>
</dbReference>
<dbReference type="AlphaFoldDB" id="A0A1U7CVM0"/>
<accession>A0A1U7CVM0</accession>
<protein>
    <submittedName>
        <fullName evidence="8">Serine/threonine-protein kinase PrkC</fullName>
        <ecNumber evidence="8">2.7.11.1</ecNumber>
    </submittedName>
</protein>
<feature type="compositionally biased region" description="Polar residues" evidence="6">
    <location>
        <begin position="61"/>
        <end position="70"/>
    </location>
</feature>
<dbReference type="OrthoDB" id="6111975at2"/>
<organism evidence="8 9">
    <name type="scientific">Paludisphaera borealis</name>
    <dbReference type="NCBI Taxonomy" id="1387353"/>
    <lineage>
        <taxon>Bacteria</taxon>
        <taxon>Pseudomonadati</taxon>
        <taxon>Planctomycetota</taxon>
        <taxon>Planctomycetia</taxon>
        <taxon>Isosphaerales</taxon>
        <taxon>Isosphaeraceae</taxon>
        <taxon>Paludisphaera</taxon>
    </lineage>
</organism>
<dbReference type="SMART" id="SM00220">
    <property type="entry name" value="S_TKc"/>
    <property type="match status" value="1"/>
</dbReference>
<dbReference type="STRING" id="1387353.BSF38_04550"/>
<name>A0A1U7CVM0_9BACT</name>